<dbReference type="EMBL" id="LAZR01062307">
    <property type="protein sequence ID" value="KKK61792.1"/>
    <property type="molecule type" value="Genomic_DNA"/>
</dbReference>
<sequence length="316" mass="34737">MKEVVFAYVDSARALDKLAEVSDSHWHINDRKELSFGPMSLFTAPFDLTDIEEFADDAEAAIGNRDYRNKQYIRGGKAETLMRTDSWLGDAEQTTFVTGFPIAKEPTITVDAIAATIDLRGIGDPNADWFWAAGSTEITQNTSNPVVGSGVIIELTYVGLFDIIVLSTDSQEVARRKAIQGFGSGIVENVAKDTTLKTSAVAFQFAAGKLGRFAVEGRSLTWQSELQVGLEPGQSILVNMPSRGFDNVTMFIPEIETLDRGGRVIKTVRAVEGPDDGDWATWFGRLLTPAEDIAFRENIGEEEVLIILTSTEENWE</sequence>
<proteinExistence type="predicted"/>
<name>A0A0F8WY53_9ZZZZ</name>
<reference evidence="1" key="1">
    <citation type="journal article" date="2015" name="Nature">
        <title>Complex archaea that bridge the gap between prokaryotes and eukaryotes.</title>
        <authorList>
            <person name="Spang A."/>
            <person name="Saw J.H."/>
            <person name="Jorgensen S.L."/>
            <person name="Zaremba-Niedzwiedzka K."/>
            <person name="Martijn J."/>
            <person name="Lind A.E."/>
            <person name="van Eijk R."/>
            <person name="Schleper C."/>
            <person name="Guy L."/>
            <person name="Ettema T.J."/>
        </authorList>
    </citation>
    <scope>NUCLEOTIDE SEQUENCE</scope>
</reference>
<evidence type="ECO:0000313" key="1">
    <source>
        <dbReference type="EMBL" id="KKK61792.1"/>
    </source>
</evidence>
<dbReference type="AlphaFoldDB" id="A0A0F8WY53"/>
<gene>
    <name evidence="1" type="ORF">LCGC14_3010790</name>
</gene>
<accession>A0A0F8WY53</accession>
<organism evidence="1">
    <name type="scientific">marine sediment metagenome</name>
    <dbReference type="NCBI Taxonomy" id="412755"/>
    <lineage>
        <taxon>unclassified sequences</taxon>
        <taxon>metagenomes</taxon>
        <taxon>ecological metagenomes</taxon>
    </lineage>
</organism>
<protein>
    <submittedName>
        <fullName evidence="1">Uncharacterized protein</fullName>
    </submittedName>
</protein>
<feature type="non-terminal residue" evidence="1">
    <location>
        <position position="316"/>
    </location>
</feature>
<comment type="caution">
    <text evidence="1">The sequence shown here is derived from an EMBL/GenBank/DDBJ whole genome shotgun (WGS) entry which is preliminary data.</text>
</comment>